<evidence type="ECO:0000256" key="9">
    <source>
        <dbReference type="ARBA" id="ARBA00029829"/>
    </source>
</evidence>
<keyword evidence="16" id="KW-1185">Reference proteome</keyword>
<keyword evidence="4 12" id="KW-0812">Transmembrane</keyword>
<evidence type="ECO:0000313" key="15">
    <source>
        <dbReference type="EMBL" id="MDT0433199.1"/>
    </source>
</evidence>
<keyword evidence="3" id="KW-1003">Cell membrane</keyword>
<dbReference type="InterPro" id="IPR051474">
    <property type="entry name" value="Anti-sigma-K/W_factor"/>
</dbReference>
<dbReference type="Pfam" id="PF10099">
    <property type="entry name" value="RskA_C"/>
    <property type="match status" value="1"/>
</dbReference>
<protein>
    <recommendedName>
        <fullName evidence="10">Regulator of SigK</fullName>
    </recommendedName>
    <alternativeName>
        <fullName evidence="9">Sigma-K anti-sigma factor RskA</fullName>
    </alternativeName>
</protein>
<proteinExistence type="predicted"/>
<keyword evidence="8" id="KW-0804">Transcription</keyword>
<comment type="caution">
    <text evidence="15">The sequence shown here is derived from an EMBL/GenBank/DDBJ whole genome shotgun (WGS) entry which is preliminary data.</text>
</comment>
<accession>A0ABD5EGQ4</accession>
<dbReference type="Proteomes" id="UP001183535">
    <property type="component" value="Unassembled WGS sequence"/>
</dbReference>
<evidence type="ECO:0000256" key="4">
    <source>
        <dbReference type="ARBA" id="ARBA00022692"/>
    </source>
</evidence>
<dbReference type="PANTHER" id="PTHR37461">
    <property type="entry name" value="ANTI-SIGMA-K FACTOR RSKA"/>
    <property type="match status" value="1"/>
</dbReference>
<dbReference type="Gene3D" id="1.10.10.1320">
    <property type="entry name" value="Anti-sigma factor, zinc-finger domain"/>
    <property type="match status" value="1"/>
</dbReference>
<evidence type="ECO:0000256" key="7">
    <source>
        <dbReference type="ARBA" id="ARBA00023136"/>
    </source>
</evidence>
<dbReference type="Pfam" id="PF22618">
    <property type="entry name" value="RskA_N"/>
    <property type="match status" value="1"/>
</dbReference>
<gene>
    <name evidence="15" type="ORF">RM877_00705</name>
</gene>
<name>A0ABD5EGQ4_9ACTN</name>
<evidence type="ECO:0000256" key="12">
    <source>
        <dbReference type="SAM" id="Phobius"/>
    </source>
</evidence>
<evidence type="ECO:0000256" key="11">
    <source>
        <dbReference type="SAM" id="MobiDB-lite"/>
    </source>
</evidence>
<evidence type="ECO:0000256" key="2">
    <source>
        <dbReference type="ARBA" id="ARBA00004236"/>
    </source>
</evidence>
<feature type="region of interest" description="Disordered" evidence="11">
    <location>
        <begin position="72"/>
        <end position="93"/>
    </location>
</feature>
<evidence type="ECO:0000259" key="13">
    <source>
        <dbReference type="Pfam" id="PF10099"/>
    </source>
</evidence>
<feature type="domain" description="Anti-sigma K factor RskA C-terminal" evidence="13">
    <location>
        <begin position="101"/>
        <end position="243"/>
    </location>
</feature>
<evidence type="ECO:0000256" key="3">
    <source>
        <dbReference type="ARBA" id="ARBA00022475"/>
    </source>
</evidence>
<keyword evidence="7 12" id="KW-0472">Membrane</keyword>
<dbReference type="InterPro" id="IPR018764">
    <property type="entry name" value="RskA_C"/>
</dbReference>
<evidence type="ECO:0000256" key="1">
    <source>
        <dbReference type="ARBA" id="ARBA00004167"/>
    </source>
</evidence>
<comment type="subcellular location">
    <subcellularLocation>
        <location evidence="2">Cell membrane</location>
    </subcellularLocation>
    <subcellularLocation>
        <location evidence="1">Membrane</location>
        <topology evidence="1">Single-pass membrane protein</topology>
    </subcellularLocation>
</comment>
<evidence type="ECO:0000256" key="5">
    <source>
        <dbReference type="ARBA" id="ARBA00022989"/>
    </source>
</evidence>
<dbReference type="GO" id="GO:0005886">
    <property type="term" value="C:plasma membrane"/>
    <property type="evidence" value="ECO:0007669"/>
    <property type="project" value="UniProtKB-SubCell"/>
</dbReference>
<dbReference type="InterPro" id="IPR041916">
    <property type="entry name" value="Anti_sigma_zinc_sf"/>
</dbReference>
<evidence type="ECO:0000313" key="16">
    <source>
        <dbReference type="Proteomes" id="UP001183535"/>
    </source>
</evidence>
<dbReference type="AlphaFoldDB" id="A0ABD5EGQ4"/>
<organism evidence="15 16">
    <name type="scientific">Streptomyces doudnae</name>
    <dbReference type="NCBI Taxonomy" id="3075536"/>
    <lineage>
        <taxon>Bacteria</taxon>
        <taxon>Bacillati</taxon>
        <taxon>Actinomycetota</taxon>
        <taxon>Actinomycetes</taxon>
        <taxon>Kitasatosporales</taxon>
        <taxon>Streptomycetaceae</taxon>
        <taxon>Streptomyces</taxon>
    </lineage>
</organism>
<feature type="domain" description="Anti-sigma-K factor RskA N-terminal" evidence="14">
    <location>
        <begin position="9"/>
        <end position="40"/>
    </location>
</feature>
<reference evidence="16" key="1">
    <citation type="submission" date="2023-07" db="EMBL/GenBank/DDBJ databases">
        <title>30 novel species of actinomycetes from the DSMZ collection.</title>
        <authorList>
            <person name="Nouioui I."/>
        </authorList>
    </citation>
    <scope>NUCLEOTIDE SEQUENCE [LARGE SCALE GENOMIC DNA]</scope>
    <source>
        <strain evidence="16">DSM 41981</strain>
    </source>
</reference>
<evidence type="ECO:0000256" key="10">
    <source>
        <dbReference type="ARBA" id="ARBA00030803"/>
    </source>
</evidence>
<keyword evidence="5 12" id="KW-1133">Transmembrane helix</keyword>
<sequence length="251" mass="26150">MTVDTGDAHTLTGAYALDALDDGERDAFEAHMARCEPCAQEVRDFTATAGRLALATTGRAPRHLRSQVLRRIGEEPQEHPGSPAASSGRARTPQGKALRWALAACAAGIVALGTTTVWQYHRTDDARHRAEALQAQSDRVATVLAAPDARVAATSLTSGARGSVVVSRSIGKAVFIASDMAAPPPGKVYQLWFADGGHMRSAGLMDASRTNQSVLMDGRVGEATGVGITLEPAGGSRQPTSTPLATMALPA</sequence>
<feature type="transmembrane region" description="Helical" evidence="12">
    <location>
        <begin position="97"/>
        <end position="120"/>
    </location>
</feature>
<keyword evidence="6" id="KW-0805">Transcription regulation</keyword>
<dbReference type="RefSeq" id="WP_202555001.1">
    <property type="nucleotide sequence ID" value="NZ_JAVRES010000001.1"/>
</dbReference>
<evidence type="ECO:0000256" key="8">
    <source>
        <dbReference type="ARBA" id="ARBA00023163"/>
    </source>
</evidence>
<dbReference type="InterPro" id="IPR053877">
    <property type="entry name" value="RskA_N"/>
</dbReference>
<dbReference type="PANTHER" id="PTHR37461:SF1">
    <property type="entry name" value="ANTI-SIGMA-K FACTOR RSKA"/>
    <property type="match status" value="1"/>
</dbReference>
<evidence type="ECO:0000259" key="14">
    <source>
        <dbReference type="Pfam" id="PF22618"/>
    </source>
</evidence>
<evidence type="ECO:0000256" key="6">
    <source>
        <dbReference type="ARBA" id="ARBA00023015"/>
    </source>
</evidence>
<dbReference type="EMBL" id="JAVRES010000001">
    <property type="protein sequence ID" value="MDT0433199.1"/>
    <property type="molecule type" value="Genomic_DNA"/>
</dbReference>